<comment type="caution">
    <text evidence="4">The sequence shown here is derived from an EMBL/GenBank/DDBJ whole genome shotgun (WGS) entry which is preliminary data.</text>
</comment>
<organism evidence="4 5">
    <name type="scientific">Paludisphaera mucosa</name>
    <dbReference type="NCBI Taxonomy" id="3030827"/>
    <lineage>
        <taxon>Bacteria</taxon>
        <taxon>Pseudomonadati</taxon>
        <taxon>Planctomycetota</taxon>
        <taxon>Planctomycetia</taxon>
        <taxon>Isosphaerales</taxon>
        <taxon>Isosphaeraceae</taxon>
        <taxon>Paludisphaera</taxon>
    </lineage>
</organism>
<evidence type="ECO:0000313" key="4">
    <source>
        <dbReference type="EMBL" id="MDG3005206.1"/>
    </source>
</evidence>
<sequence>MMRGVATVLGVCVLAAGLAAMNAARRPGNVKLDWALVRTPSRKVLAEPLARATIVRTITASGKVESVEEAEIASQIIGRVIAVKFKEGDAVKTGDVLVEIDPTDAQAKLDSTKARISRLDAAINQSDSDLKKARRDADLAAKLAGRGYSTPTELADSFTALAKAEAALSMSRNELIESEAMRRASEEDVRRTIIRAPMDGVVSNINVDVGEIVIAGTTNLPGSVLMKVCDLGRMRVRADVDETDVPLVRPGQTTRVFLQSDQLRPIAGKIDRVSPQGKLKKDDVVGFETLVNLDVAPPTGSASDGPLLRPGMSVTVEVEVRRGEEALSIPSQAVVHRRRKELPDSATIREWAGRNARPPGEKARDAELSYLKVVFVLEGGVARARPIETGLSDESRVEVKAGIREDDRVVVGPFHALDEMKDGDPVVPVATTAELAEEG</sequence>
<name>A0ABT6FC93_9BACT</name>
<dbReference type="InterPro" id="IPR058625">
    <property type="entry name" value="MdtA-like_BSH"/>
</dbReference>
<dbReference type="NCBIfam" id="TIGR01730">
    <property type="entry name" value="RND_mfp"/>
    <property type="match status" value="1"/>
</dbReference>
<dbReference type="RefSeq" id="WP_277861552.1">
    <property type="nucleotide sequence ID" value="NZ_JARRAG010000002.1"/>
</dbReference>
<keyword evidence="2" id="KW-0732">Signal</keyword>
<dbReference type="Pfam" id="PF25917">
    <property type="entry name" value="BSH_RND"/>
    <property type="match status" value="1"/>
</dbReference>
<dbReference type="PANTHER" id="PTHR30469">
    <property type="entry name" value="MULTIDRUG RESISTANCE PROTEIN MDTA"/>
    <property type="match status" value="1"/>
</dbReference>
<dbReference type="Gene3D" id="2.40.50.100">
    <property type="match status" value="1"/>
</dbReference>
<keyword evidence="5" id="KW-1185">Reference proteome</keyword>
<proteinExistence type="inferred from homology"/>
<dbReference type="Proteomes" id="UP001216907">
    <property type="component" value="Unassembled WGS sequence"/>
</dbReference>
<dbReference type="Gene3D" id="2.40.30.170">
    <property type="match status" value="1"/>
</dbReference>
<dbReference type="SUPFAM" id="SSF111369">
    <property type="entry name" value="HlyD-like secretion proteins"/>
    <property type="match status" value="1"/>
</dbReference>
<accession>A0ABT6FC93</accession>
<feature type="signal peptide" evidence="2">
    <location>
        <begin position="1"/>
        <end position="19"/>
    </location>
</feature>
<dbReference type="Gene3D" id="1.10.287.470">
    <property type="entry name" value="Helix hairpin bin"/>
    <property type="match status" value="1"/>
</dbReference>
<feature type="domain" description="Multidrug resistance protein MdtA-like barrel-sandwich hybrid" evidence="3">
    <location>
        <begin position="69"/>
        <end position="219"/>
    </location>
</feature>
<dbReference type="Gene3D" id="2.40.420.20">
    <property type="match status" value="1"/>
</dbReference>
<gene>
    <name evidence="4" type="ORF">PZE19_15565</name>
</gene>
<feature type="chain" id="PRO_5045254414" evidence="2">
    <location>
        <begin position="20"/>
        <end position="439"/>
    </location>
</feature>
<evidence type="ECO:0000256" key="1">
    <source>
        <dbReference type="ARBA" id="ARBA00009477"/>
    </source>
</evidence>
<evidence type="ECO:0000313" key="5">
    <source>
        <dbReference type="Proteomes" id="UP001216907"/>
    </source>
</evidence>
<evidence type="ECO:0000256" key="2">
    <source>
        <dbReference type="SAM" id="SignalP"/>
    </source>
</evidence>
<dbReference type="PANTHER" id="PTHR30469:SF15">
    <property type="entry name" value="HLYD FAMILY OF SECRETION PROTEINS"/>
    <property type="match status" value="1"/>
</dbReference>
<comment type="similarity">
    <text evidence="1">Belongs to the membrane fusion protein (MFP) (TC 8.A.1) family.</text>
</comment>
<reference evidence="4 5" key="1">
    <citation type="submission" date="2023-03" db="EMBL/GenBank/DDBJ databases">
        <title>Paludisphaera mucosa sp. nov. a novel planctomycete from northern fen.</title>
        <authorList>
            <person name="Ivanova A."/>
        </authorList>
    </citation>
    <scope>NUCLEOTIDE SEQUENCE [LARGE SCALE GENOMIC DNA]</scope>
    <source>
        <strain evidence="4 5">Pla2</strain>
    </source>
</reference>
<evidence type="ECO:0000259" key="3">
    <source>
        <dbReference type="Pfam" id="PF25917"/>
    </source>
</evidence>
<dbReference type="InterPro" id="IPR006143">
    <property type="entry name" value="RND_pump_MFP"/>
</dbReference>
<protein>
    <submittedName>
        <fullName evidence="4">Efflux RND transporter periplasmic adaptor subunit</fullName>
    </submittedName>
</protein>
<dbReference type="EMBL" id="JARRAG010000002">
    <property type="protein sequence ID" value="MDG3005206.1"/>
    <property type="molecule type" value="Genomic_DNA"/>
</dbReference>